<evidence type="ECO:0000256" key="2">
    <source>
        <dbReference type="ARBA" id="ARBA00022490"/>
    </source>
</evidence>
<dbReference type="InterPro" id="IPR036188">
    <property type="entry name" value="FAD/NAD-bd_sf"/>
</dbReference>
<evidence type="ECO:0000256" key="4">
    <source>
        <dbReference type="ARBA" id="ARBA00022833"/>
    </source>
</evidence>
<dbReference type="PRINTS" id="PR00420">
    <property type="entry name" value="RNGMNOXGNASE"/>
</dbReference>
<dbReference type="PROSITE" id="PS50023">
    <property type="entry name" value="LIM_DOMAIN_2"/>
    <property type="match status" value="1"/>
</dbReference>
<dbReference type="Gene3D" id="3.50.50.60">
    <property type="entry name" value="FAD/NAD(P)-binding domain"/>
    <property type="match status" value="2"/>
</dbReference>
<keyword evidence="3 7" id="KW-0479">Metal-binding</keyword>
<keyword evidence="12" id="KW-1185">Reference proteome</keyword>
<evidence type="ECO:0000256" key="7">
    <source>
        <dbReference type="PROSITE-ProRule" id="PRU00125"/>
    </source>
</evidence>
<evidence type="ECO:0000256" key="5">
    <source>
        <dbReference type="ARBA" id="ARBA00023038"/>
    </source>
</evidence>
<dbReference type="Pfam" id="PF25413">
    <property type="entry name" value="Rossman_Mical"/>
    <property type="match status" value="1"/>
</dbReference>
<dbReference type="InterPro" id="IPR002938">
    <property type="entry name" value="FAD-bd"/>
</dbReference>
<feature type="region of interest" description="Disordered" evidence="9">
    <location>
        <begin position="835"/>
        <end position="854"/>
    </location>
</feature>
<feature type="region of interest" description="Disordered" evidence="9">
    <location>
        <begin position="1021"/>
        <end position="1044"/>
    </location>
</feature>
<evidence type="ECO:0000256" key="3">
    <source>
        <dbReference type="ARBA" id="ARBA00022723"/>
    </source>
</evidence>
<evidence type="ECO:0000313" key="11">
    <source>
        <dbReference type="EMBL" id="THD24956.1"/>
    </source>
</evidence>
<feature type="compositionally biased region" description="Basic and acidic residues" evidence="9">
    <location>
        <begin position="1132"/>
        <end position="1143"/>
    </location>
</feature>
<evidence type="ECO:0000256" key="1">
    <source>
        <dbReference type="ARBA" id="ARBA00004496"/>
    </source>
</evidence>
<dbReference type="InterPro" id="IPR057494">
    <property type="entry name" value="Rossman_Mical"/>
</dbReference>
<dbReference type="Proteomes" id="UP000230066">
    <property type="component" value="Unassembled WGS sequence"/>
</dbReference>
<dbReference type="SMART" id="SM00132">
    <property type="entry name" value="LIM"/>
    <property type="match status" value="1"/>
</dbReference>
<dbReference type="Pfam" id="PF01494">
    <property type="entry name" value="FAD_binding_3"/>
    <property type="match status" value="1"/>
</dbReference>
<dbReference type="GO" id="GO:0003779">
    <property type="term" value="F:actin binding"/>
    <property type="evidence" value="ECO:0007669"/>
    <property type="project" value="UniProtKB-KW"/>
</dbReference>
<feature type="compositionally biased region" description="Low complexity" evidence="9">
    <location>
        <begin position="1615"/>
        <end position="1629"/>
    </location>
</feature>
<dbReference type="SUPFAM" id="SSF51905">
    <property type="entry name" value="FAD/NAD(P)-binding domain"/>
    <property type="match status" value="1"/>
</dbReference>
<dbReference type="GO" id="GO:0046872">
    <property type="term" value="F:metal ion binding"/>
    <property type="evidence" value="ECO:0007669"/>
    <property type="project" value="UniProtKB-KW"/>
</dbReference>
<reference evidence="11" key="1">
    <citation type="submission" date="2019-03" db="EMBL/GenBank/DDBJ databases">
        <title>Improved annotation for the trematode Fasciola hepatica.</title>
        <authorList>
            <person name="Choi Y.-J."/>
            <person name="Martin J."/>
            <person name="Mitreva M."/>
        </authorList>
    </citation>
    <scope>NUCLEOTIDE SEQUENCE [LARGE SCALE GENOMIC DNA]</scope>
</reference>
<organism evidence="11 12">
    <name type="scientific">Fasciola hepatica</name>
    <name type="common">Liver fluke</name>
    <dbReference type="NCBI Taxonomy" id="6192"/>
    <lineage>
        <taxon>Eukaryota</taxon>
        <taxon>Metazoa</taxon>
        <taxon>Spiralia</taxon>
        <taxon>Lophotrochozoa</taxon>
        <taxon>Platyhelminthes</taxon>
        <taxon>Trematoda</taxon>
        <taxon>Digenea</taxon>
        <taxon>Plagiorchiida</taxon>
        <taxon>Echinostomata</taxon>
        <taxon>Echinostomatoidea</taxon>
        <taxon>Fasciolidae</taxon>
        <taxon>Fasciola</taxon>
    </lineage>
</organism>
<dbReference type="CDD" id="cd09358">
    <property type="entry name" value="LIM_Mical_like"/>
    <property type="match status" value="1"/>
</dbReference>
<feature type="region of interest" description="Disordered" evidence="9">
    <location>
        <begin position="1090"/>
        <end position="1145"/>
    </location>
</feature>
<keyword evidence="6" id="KW-0009">Actin-binding</keyword>
<keyword evidence="5 7" id="KW-0440">LIM domain</keyword>
<feature type="region of interest" description="Disordered" evidence="9">
    <location>
        <begin position="1436"/>
        <end position="1461"/>
    </location>
</feature>
<dbReference type="InterPro" id="IPR036872">
    <property type="entry name" value="CH_dom_sf"/>
</dbReference>
<evidence type="ECO:0000256" key="8">
    <source>
        <dbReference type="SAM" id="Coils"/>
    </source>
</evidence>
<comment type="caution">
    <text evidence="11">The sequence shown here is derived from an EMBL/GenBank/DDBJ whole genome shotgun (WGS) entry which is preliminary data.</text>
</comment>
<dbReference type="SUPFAM" id="SSF47576">
    <property type="entry name" value="Calponin-homology domain, CH-domain"/>
    <property type="match status" value="1"/>
</dbReference>
<feature type="region of interest" description="Disordered" evidence="9">
    <location>
        <begin position="1209"/>
        <end position="1253"/>
    </location>
</feature>
<proteinExistence type="predicted"/>
<feature type="compositionally biased region" description="Polar residues" evidence="9">
    <location>
        <begin position="761"/>
        <end position="778"/>
    </location>
</feature>
<dbReference type="InterPro" id="IPR050540">
    <property type="entry name" value="F-actin_Monoox_Mical"/>
</dbReference>
<evidence type="ECO:0000256" key="9">
    <source>
        <dbReference type="SAM" id="MobiDB-lite"/>
    </source>
</evidence>
<name>A0A4E0RC53_FASHE</name>
<gene>
    <name evidence="11" type="ORF">D915_003940</name>
</gene>
<dbReference type="Gene3D" id="2.10.110.10">
    <property type="entry name" value="Cysteine Rich Protein"/>
    <property type="match status" value="1"/>
</dbReference>
<dbReference type="GO" id="GO:0071949">
    <property type="term" value="F:FAD binding"/>
    <property type="evidence" value="ECO:0007669"/>
    <property type="project" value="InterPro"/>
</dbReference>
<evidence type="ECO:0000256" key="6">
    <source>
        <dbReference type="ARBA" id="ARBA00023203"/>
    </source>
</evidence>
<dbReference type="GO" id="GO:0005737">
    <property type="term" value="C:cytoplasm"/>
    <property type="evidence" value="ECO:0007669"/>
    <property type="project" value="UniProtKB-SubCell"/>
</dbReference>
<comment type="subcellular location">
    <subcellularLocation>
        <location evidence="1">Cytoplasm</location>
    </subcellularLocation>
</comment>
<sequence>MTVTEARRSLEEQFDLFCTANSFESILNYFHQLCALAVTTSTKHPWAIYRQLNARLKCYWKAAALFERLEKRVQRPEYMHQTACSGINVLVVGCGPCGLRCAIELALLGARVVVVEKRDTFSRNNVLHLWPYLIGDLRALGAKTFFGKFCAGSIDHVSIRTLQCILLKAALLFGVQVFPGITYRGLLEPDKGLSSQKLVADCKRVFVEYENSISNIHNGDGKIHLVKSSPIELTDTNNLSTNTTDTSKTNGIAKTKPDGTIMQHGWRAQLEPELAVLSQYDLDVLIGADGKRSCLGFPSKELRCRLALAITVNFVNYHTPAETQVEEISGVSSIFNQQFFTRLAADTGIDLENIVYYKDETHYFVMTAKKHSLLSKGVLRQDREDSNSLLSPENVDKQALQAFARETAHYVTNGKLSQLDFAANARGEPDVEVFDFTRMFAAVYSCRILERNDTLLMQCLIGDGLFEPFWPTGSGCALGFLSALDAAWAVSRLASGLHPLQVIVQRESVYQRLSQTTAQNMPSNFADYTLDPRTRYVRCELDLFTPVQVHHLYITDATKGPKTNHWHKNYNGSLKAGTNRLRDQLIAARSVIKRTEGSQIGSLADCSLTLLRWFQFRLAFYESLDLIEPVTDLSPSHWDSGVNLLCLIHLYRPDLIPEVEQFLFDSGVSSDPHTVLNRYTNAAHPKPSLIRACGLLIEHFDVQFILDTGTGTTSYPRSSADWQHYLGALQQSLGQLHMAGPPPLSALSKPDKFLPRPQPMVNPSNLPNKSPSKIVSNDSSNAVKRNFHIQKRLDSLHSNGPVRGVFREDPNWSVEKGLLFKRRAELIATLKDPASTKRRVPASPRLRPLRENNNNHYNNLNNNAHLETPELQSSLPEALNSLPDRVDRSASVIEIKPSRIKQIAVPENVARLFAPRKGSSHCYVCDKRLYLIERLMAFGLFFHRHCFRCSECGSQLQTDKATCVRAVTRNERDKFFCPAHSQAINCTPQAGPEKLHHSSAHRVSQMSTGVSLEARLQAGQFPFGPSDRAAPPQFGSRAPSSSPSRAQFLADLTPHNRLPNIIPLPSRIGQSALLAGLVGGDDAEEVMGVPTSFRLPLRHRTRAPTSESSSTTTSPERRPPSQLCRLIGSNGDKPRSNGIRDDAAPGPDCYLAGHLGLPEVERRANWELNQSAAVTGWPDASIPDILEHMRMNRVNLLAMDEYFASSESEQFSTASDHEEVSITSSTLTEDLPKQPTVKTSTSRCRPSTAARKVTRVRTRVLPAHTNSSSMRTTSVPHTLDLFPSTSEMASQGAPNKSSNTPLTIVHPADWSTCNGSLPLMNAGSATSSLLSSPAHQSSIAQSRMTAKQKFCLEPPKPFTIDPKQFVSSRNRDRCVTTELYDCAEELGSITDADLCHASMNYIPQYSDTGALNELSSFIYIPGDSIPASTEQFKPDHVKSVTHTSSNVPLTGTYDSLPQEEDPLKNIDRPAPEPLLVAPVAALDEFHDMDSTSTITERSSIDRRTDYEHRRSEVVRCPDSRDSAPLITSVTPPAHLSISYFTGDYDNVNNTPFVESRTPKTSHHRIHLRPEPVLSPTFSVFVLTGSQRRVLSDSGLVRVLRSNRNRTEIRSAQSYLTETDASEETTSSTDLDSVPIIRPLSGALAQIKPRPVTSTGDACVDSRLRSAVRKSCSSIPREPSFRSRCANRNRQTVELTRELESLEHTMQELERAGVKAERELYSIGPRNGTTTRRYSHKSCCTITESRSPVHRNCLDHTRARTLSYHVSHAGQPPANTTPQHSPSRLNCASERRYSLLKRLAALLTTKSILLEYATTVSACRDQLRLENEQEDEEQESVWMHSPHSLHSGARLGLLTRCLSDPSLSQVQMDRLTELQQAASRPTGSLSQGDPDRRQVSCDAFVRHTSSNCVTTISSAHLEA</sequence>
<feature type="region of interest" description="Disordered" evidence="9">
    <location>
        <begin position="1610"/>
        <end position="1629"/>
    </location>
</feature>
<feature type="compositionally biased region" description="Low complexity" evidence="9">
    <location>
        <begin position="1103"/>
        <end position="1114"/>
    </location>
</feature>
<dbReference type="SUPFAM" id="SSF57716">
    <property type="entry name" value="Glucocorticoid receptor-like (DNA-binding domain)"/>
    <property type="match status" value="1"/>
</dbReference>
<dbReference type="PANTHER" id="PTHR23167:SF54">
    <property type="entry name" value="[F-ACTIN]-MONOOXYGENASE MICAL"/>
    <property type="match status" value="1"/>
</dbReference>
<feature type="domain" description="LIM zinc-binding" evidence="10">
    <location>
        <begin position="920"/>
        <end position="987"/>
    </location>
</feature>
<dbReference type="PANTHER" id="PTHR23167">
    <property type="entry name" value="CALPONIN HOMOLOGY DOMAIN-CONTAINING PROTEIN DDB_G0272472-RELATED"/>
    <property type="match status" value="1"/>
</dbReference>
<evidence type="ECO:0000259" key="10">
    <source>
        <dbReference type="PROSITE" id="PS50023"/>
    </source>
</evidence>
<keyword evidence="2" id="KW-0963">Cytoplasm</keyword>
<dbReference type="EMBL" id="JXXN02001356">
    <property type="protein sequence ID" value="THD24956.1"/>
    <property type="molecule type" value="Genomic_DNA"/>
</dbReference>
<feature type="coiled-coil region" evidence="8">
    <location>
        <begin position="1691"/>
        <end position="1718"/>
    </location>
</feature>
<accession>A0A4E0RC53</accession>
<keyword evidence="4 7" id="KW-0862">Zinc</keyword>
<keyword evidence="8" id="KW-0175">Coiled coil</keyword>
<feature type="compositionally biased region" description="Polar residues" evidence="9">
    <location>
        <begin position="1440"/>
        <end position="1455"/>
    </location>
</feature>
<evidence type="ECO:0000313" key="12">
    <source>
        <dbReference type="Proteomes" id="UP000230066"/>
    </source>
</evidence>
<dbReference type="InterPro" id="IPR001781">
    <property type="entry name" value="Znf_LIM"/>
</dbReference>
<dbReference type="Gene3D" id="1.10.418.10">
    <property type="entry name" value="Calponin-like domain"/>
    <property type="match status" value="1"/>
</dbReference>
<protein>
    <submittedName>
        <fullName evidence="11">MICA2</fullName>
    </submittedName>
</protein>
<dbReference type="PROSITE" id="PS00478">
    <property type="entry name" value="LIM_DOMAIN_1"/>
    <property type="match status" value="1"/>
</dbReference>
<feature type="compositionally biased region" description="Polar residues" evidence="9">
    <location>
        <begin position="1236"/>
        <end position="1245"/>
    </location>
</feature>
<feature type="region of interest" description="Disordered" evidence="9">
    <location>
        <begin position="755"/>
        <end position="778"/>
    </location>
</feature>